<comment type="function">
    <text evidence="5">Catalyzes the O-sulfation of tyrosine residues within acidic motifs of polypeptides, using 3'-phosphoadenylyl sulfate (PAPS) as cosubstrate.</text>
</comment>
<dbReference type="GO" id="GO:0008476">
    <property type="term" value="F:protein-tyrosine sulfotransferase activity"/>
    <property type="evidence" value="ECO:0007669"/>
    <property type="project" value="UniProtKB-EC"/>
</dbReference>
<keyword evidence="8" id="KW-1185">Reference proteome</keyword>
<evidence type="ECO:0000256" key="1">
    <source>
        <dbReference type="ARBA" id="ARBA00009988"/>
    </source>
</evidence>
<evidence type="ECO:0000313" key="7">
    <source>
        <dbReference type="EMBL" id="PVD32928.1"/>
    </source>
</evidence>
<dbReference type="Proteomes" id="UP000245119">
    <property type="component" value="Linkage Group LG4"/>
</dbReference>
<dbReference type="EC" id="2.8.2.20" evidence="2 5"/>
<gene>
    <name evidence="7" type="ORF">C0Q70_08375</name>
</gene>
<dbReference type="AlphaFoldDB" id="A0A2T7PHN1"/>
<keyword evidence="3 5" id="KW-0808">Transferase</keyword>
<dbReference type="EMBL" id="PZQS01000004">
    <property type="protein sequence ID" value="PVD32928.1"/>
    <property type="molecule type" value="Genomic_DNA"/>
</dbReference>
<comment type="similarity">
    <text evidence="1 5">Belongs to the protein sulfotransferase family.</text>
</comment>
<dbReference type="InterPro" id="IPR026634">
    <property type="entry name" value="TPST-like"/>
</dbReference>
<evidence type="ECO:0000256" key="3">
    <source>
        <dbReference type="ARBA" id="ARBA00022679"/>
    </source>
</evidence>
<evidence type="ECO:0000256" key="6">
    <source>
        <dbReference type="SAM" id="MobiDB-lite"/>
    </source>
</evidence>
<dbReference type="PANTHER" id="PTHR12788:SF10">
    <property type="entry name" value="PROTEIN-TYROSINE SULFOTRANSFERASE"/>
    <property type="match status" value="1"/>
</dbReference>
<evidence type="ECO:0000256" key="2">
    <source>
        <dbReference type="ARBA" id="ARBA00013262"/>
    </source>
</evidence>
<dbReference type="OrthoDB" id="545675at2759"/>
<accession>A0A2T7PHN1</accession>
<dbReference type="GO" id="GO:0005794">
    <property type="term" value="C:Golgi apparatus"/>
    <property type="evidence" value="ECO:0007669"/>
    <property type="project" value="TreeGrafter"/>
</dbReference>
<feature type="region of interest" description="Disordered" evidence="6">
    <location>
        <begin position="130"/>
        <end position="171"/>
    </location>
</feature>
<evidence type="ECO:0000256" key="5">
    <source>
        <dbReference type="RuleBase" id="RU365018"/>
    </source>
</evidence>
<sequence>MATGWSVCPQLTGCSRLKNVGEGVGAAMGRRDGVVRQLVLGIQTEKSTDQVIKPVNIEALSKWVGEIPDDVVSDMHNIAPMLLTLGYDPYANPPNYGKPDPEVADNTLHIRTNREFWKQKEKDIFDHLDVDENPKQRPSKNGVVELGIREGQGQGHENDANRYANESGRSR</sequence>
<reference evidence="7 8" key="1">
    <citation type="submission" date="2018-04" db="EMBL/GenBank/DDBJ databases">
        <title>The genome of golden apple snail Pomacea canaliculata provides insight into stress tolerance and invasive adaptation.</title>
        <authorList>
            <person name="Liu C."/>
            <person name="Liu B."/>
            <person name="Ren Y."/>
            <person name="Zhang Y."/>
            <person name="Wang H."/>
            <person name="Li S."/>
            <person name="Jiang F."/>
            <person name="Yin L."/>
            <person name="Zhang G."/>
            <person name="Qian W."/>
            <person name="Fan W."/>
        </authorList>
    </citation>
    <scope>NUCLEOTIDE SEQUENCE [LARGE SCALE GENOMIC DNA]</scope>
    <source>
        <strain evidence="7">SZHN2017</strain>
        <tissue evidence="7">Muscle</tissue>
    </source>
</reference>
<comment type="caution">
    <text evidence="7">The sequence shown here is derived from an EMBL/GenBank/DDBJ whole genome shotgun (WGS) entry which is preliminary data.</text>
</comment>
<evidence type="ECO:0000256" key="4">
    <source>
        <dbReference type="ARBA" id="ARBA00048460"/>
    </source>
</evidence>
<dbReference type="InterPro" id="IPR027417">
    <property type="entry name" value="P-loop_NTPase"/>
</dbReference>
<protein>
    <recommendedName>
        <fullName evidence="2 5">Protein-tyrosine sulfotransferase</fullName>
        <ecNumber evidence="2 5">2.8.2.20</ecNumber>
    </recommendedName>
</protein>
<dbReference type="Gene3D" id="3.40.50.300">
    <property type="entry name" value="P-loop containing nucleotide triphosphate hydrolases"/>
    <property type="match status" value="1"/>
</dbReference>
<proteinExistence type="inferred from homology"/>
<dbReference type="PANTHER" id="PTHR12788">
    <property type="entry name" value="PROTEIN-TYROSINE SULFOTRANSFERASE 2"/>
    <property type="match status" value="1"/>
</dbReference>
<name>A0A2T7PHN1_POMCA</name>
<evidence type="ECO:0000313" key="8">
    <source>
        <dbReference type="Proteomes" id="UP000245119"/>
    </source>
</evidence>
<dbReference type="STRING" id="400727.A0A2T7PHN1"/>
<comment type="catalytic activity">
    <reaction evidence="4 5">
        <text>L-tyrosyl-[protein] + 3'-phosphoadenylyl sulfate = O-sulfo-L-tyrosine-[protein] + adenosine 3',5'-bisphosphate + H(+)</text>
        <dbReference type="Rhea" id="RHEA:16801"/>
        <dbReference type="Rhea" id="RHEA-COMP:10136"/>
        <dbReference type="Rhea" id="RHEA-COMP:11688"/>
        <dbReference type="ChEBI" id="CHEBI:15378"/>
        <dbReference type="ChEBI" id="CHEBI:46858"/>
        <dbReference type="ChEBI" id="CHEBI:58339"/>
        <dbReference type="ChEBI" id="CHEBI:58343"/>
        <dbReference type="ChEBI" id="CHEBI:65286"/>
        <dbReference type="EC" id="2.8.2.20"/>
    </reaction>
</comment>
<organism evidence="7 8">
    <name type="scientific">Pomacea canaliculata</name>
    <name type="common">Golden apple snail</name>
    <dbReference type="NCBI Taxonomy" id="400727"/>
    <lineage>
        <taxon>Eukaryota</taxon>
        <taxon>Metazoa</taxon>
        <taxon>Spiralia</taxon>
        <taxon>Lophotrochozoa</taxon>
        <taxon>Mollusca</taxon>
        <taxon>Gastropoda</taxon>
        <taxon>Caenogastropoda</taxon>
        <taxon>Architaenioglossa</taxon>
        <taxon>Ampullarioidea</taxon>
        <taxon>Ampullariidae</taxon>
        <taxon>Pomacea</taxon>
    </lineage>
</organism>